<dbReference type="EMBL" id="BX571856">
    <property type="protein sequence ID" value="CAG40574.1"/>
    <property type="molecule type" value="Genomic_DNA"/>
</dbReference>
<evidence type="ECO:0000313" key="3">
    <source>
        <dbReference type="EMBL" id="CAG40574.1"/>
    </source>
</evidence>
<dbReference type="InterPro" id="IPR036291">
    <property type="entry name" value="NAD(P)-bd_dom_sf"/>
</dbReference>
<organism evidence="3 4">
    <name type="scientific">Staphylococcus aureus (strain MRSA252)</name>
    <dbReference type="NCBI Taxonomy" id="282458"/>
    <lineage>
        <taxon>Bacteria</taxon>
        <taxon>Bacillati</taxon>
        <taxon>Bacillota</taxon>
        <taxon>Bacilli</taxon>
        <taxon>Bacillales</taxon>
        <taxon>Staphylococcaceae</taxon>
        <taxon>Staphylococcus</taxon>
    </lineage>
</organism>
<dbReference type="PRINTS" id="PR00081">
    <property type="entry name" value="GDHRDH"/>
</dbReference>
<dbReference type="Pfam" id="PF00106">
    <property type="entry name" value="adh_short"/>
    <property type="match status" value="1"/>
</dbReference>
<dbReference type="SUPFAM" id="SSF51735">
    <property type="entry name" value="NAD(P)-binding Rossmann-fold domains"/>
    <property type="match status" value="1"/>
</dbReference>
<reference evidence="3 4" key="1">
    <citation type="journal article" date="2004" name="Proc. Natl. Acad. Sci. U.S.A.">
        <title>Complete genomes of two clinical Staphylococcus aureus strains: evidence for the rapid evolution of virulence and drug resistance.</title>
        <authorList>
            <person name="Holden M.T.G."/>
            <person name="Feil E.J."/>
            <person name="Lindsay J.A."/>
            <person name="Peacock S.J."/>
            <person name="Day N.P.J."/>
            <person name="Enright M.C."/>
            <person name="Foster T.J."/>
            <person name="Moore C.E."/>
            <person name="Hurst L."/>
            <person name="Atkin R."/>
            <person name="Barron A."/>
            <person name="Bason N."/>
            <person name="Bentley S.D."/>
            <person name="Chillingworth C."/>
            <person name="Chillingworth T."/>
            <person name="Churcher C."/>
            <person name="Clark L."/>
            <person name="Corton C."/>
            <person name="Cronin A."/>
            <person name="Doggett J."/>
            <person name="Dowd L."/>
            <person name="Feltwell T."/>
            <person name="Hance Z."/>
            <person name="Harris B."/>
            <person name="Hauser H."/>
            <person name="Holroyd S."/>
            <person name="Jagels K."/>
            <person name="James K.D."/>
            <person name="Lennard N."/>
            <person name="Line A."/>
            <person name="Mayes R."/>
            <person name="Moule S."/>
            <person name="Mungall K."/>
            <person name="Ormond D."/>
            <person name="Quail M.A."/>
            <person name="Rabbinowitsch E."/>
            <person name="Rutherford K."/>
            <person name="Sanders M."/>
            <person name="Sharp S."/>
            <person name="Simmonds M."/>
            <person name="Stevens K."/>
            <person name="Whitehead S."/>
            <person name="Barrell B.G."/>
            <person name="Spratt B.G."/>
            <person name="Parkhill J."/>
        </authorList>
    </citation>
    <scope>NUCLEOTIDE SEQUENCE [LARGE SCALE GENOMIC DNA]</scope>
    <source>
        <strain evidence="3 4">MRSA252</strain>
    </source>
</reference>
<protein>
    <submittedName>
        <fullName evidence="3">Short chain dehydrogenase</fullName>
    </submittedName>
</protein>
<dbReference type="InterPro" id="IPR002347">
    <property type="entry name" value="SDR_fam"/>
</dbReference>
<dbReference type="CDD" id="cd05233">
    <property type="entry name" value="SDR_c"/>
    <property type="match status" value="1"/>
</dbReference>
<dbReference type="GO" id="GO:0016491">
    <property type="term" value="F:oxidoreductase activity"/>
    <property type="evidence" value="ECO:0007669"/>
    <property type="project" value="UniProtKB-KW"/>
</dbReference>
<dbReference type="AlphaFoldDB" id="A0A7U7EV53"/>
<evidence type="ECO:0000313" key="4">
    <source>
        <dbReference type="Proteomes" id="UP000000596"/>
    </source>
</evidence>
<dbReference type="GO" id="GO:0016020">
    <property type="term" value="C:membrane"/>
    <property type="evidence" value="ECO:0007669"/>
    <property type="project" value="TreeGrafter"/>
</dbReference>
<sequence>MMKGQHFIVTGGTSGLGLSIVRKLLENKVHVTLLVRDVDKATRIFDQELGKTINVIPCDLNDLKSIQALQFEDNTLFDGFIYSAGLGYFKSISDHSFSEMIETYQLNLISFNVLYTVLRPYLTSNAHIVGISSQAAFSTQANAAHYGASKAGFYALMNALRLESPNLHIMTVNVGPIDTPFHQKADPSMKYAKKMGKIMLDANQLAEDIIYGIKTKQLEINRPKWMHHALKMYQIAPRFFERCFPKLFKNKA</sequence>
<name>A0A7U7EV53_STAAR</name>
<dbReference type="Proteomes" id="UP000000596">
    <property type="component" value="Chromosome"/>
</dbReference>
<proteinExistence type="inferred from homology"/>
<dbReference type="PANTHER" id="PTHR44196">
    <property type="entry name" value="DEHYDROGENASE/REDUCTASE SDR FAMILY MEMBER 7B"/>
    <property type="match status" value="1"/>
</dbReference>
<keyword evidence="2" id="KW-0560">Oxidoreductase</keyword>
<accession>A0A7U7EV53</accession>
<dbReference type="KEGG" id="sar:SAR1578"/>
<gene>
    <name evidence="3" type="ordered locus">SAR1578</name>
</gene>
<comment type="similarity">
    <text evidence="1">Belongs to the short-chain dehydrogenases/reductases (SDR) family.</text>
</comment>
<dbReference type="Gene3D" id="3.40.50.720">
    <property type="entry name" value="NAD(P)-binding Rossmann-like Domain"/>
    <property type="match status" value="1"/>
</dbReference>
<evidence type="ECO:0000256" key="2">
    <source>
        <dbReference type="ARBA" id="ARBA00023002"/>
    </source>
</evidence>
<dbReference type="PANTHER" id="PTHR44196:SF1">
    <property type="entry name" value="DEHYDROGENASE_REDUCTASE SDR FAMILY MEMBER 7B"/>
    <property type="match status" value="1"/>
</dbReference>
<evidence type="ECO:0000256" key="1">
    <source>
        <dbReference type="ARBA" id="ARBA00006484"/>
    </source>
</evidence>